<keyword evidence="2" id="KW-0238">DNA-binding</keyword>
<dbReference type="SUPFAM" id="SSF51215">
    <property type="entry name" value="Regulatory protein AraC"/>
    <property type="match status" value="1"/>
</dbReference>
<dbReference type="Pfam" id="PF07883">
    <property type="entry name" value="Cupin_2"/>
    <property type="match status" value="1"/>
</dbReference>
<dbReference type="Pfam" id="PF12833">
    <property type="entry name" value="HTH_18"/>
    <property type="match status" value="1"/>
</dbReference>
<reference evidence="5 6" key="1">
    <citation type="submission" date="2016-02" db="EMBL/GenBank/DDBJ databases">
        <title>Paenibacillus sp. LPB0068, isolated from Crassostrea gigas.</title>
        <authorList>
            <person name="Shin S.-K."/>
            <person name="Yi H."/>
        </authorList>
    </citation>
    <scope>NUCLEOTIDE SEQUENCE [LARGE SCALE GENOMIC DNA]</scope>
    <source>
        <strain evidence="5 6">LPB0068</strain>
    </source>
</reference>
<dbReference type="InterPro" id="IPR013096">
    <property type="entry name" value="Cupin_2"/>
</dbReference>
<dbReference type="OrthoDB" id="345413at2"/>
<dbReference type="PANTHER" id="PTHR43280">
    <property type="entry name" value="ARAC-FAMILY TRANSCRIPTIONAL REGULATOR"/>
    <property type="match status" value="1"/>
</dbReference>
<evidence type="ECO:0000256" key="1">
    <source>
        <dbReference type="ARBA" id="ARBA00023015"/>
    </source>
</evidence>
<name>A0A167DNU2_9BACL</name>
<accession>A0A167DNU2</accession>
<dbReference type="AlphaFoldDB" id="A0A167DNU2"/>
<sequence>MGYAFVENMEHFAPHIFQALEGEGLYRSHSHESDELTLILEGEGSYTTQSHSILVARGDLILIPTNLFHGFVCLKAWKGISVHFLKEQVPSYCQYLINHAFQQNPDHILVSRLNGWQLDKAELALKQLEEEWSRKQHGELSYDLMRNALESLLLSYHANASESMKASRIEQGSDNQIIQDALKVIHGAYQTTLKISDLAVHYFLSESIFRKKFTDIVGVSPKQYIIRLRLNEAKRLLQYTRKPIEWISSEVGFTSSSRFHELFVKHFGKTPLEWRKQEESGST</sequence>
<dbReference type="SMART" id="SM00342">
    <property type="entry name" value="HTH_ARAC"/>
    <property type="match status" value="1"/>
</dbReference>
<dbReference type="GO" id="GO:0043565">
    <property type="term" value="F:sequence-specific DNA binding"/>
    <property type="evidence" value="ECO:0007669"/>
    <property type="project" value="InterPro"/>
</dbReference>
<feature type="domain" description="HTH araC/xylS-type" evidence="4">
    <location>
        <begin position="179"/>
        <end position="277"/>
    </location>
</feature>
<protein>
    <recommendedName>
        <fullName evidence="4">HTH araC/xylS-type domain-containing protein</fullName>
    </recommendedName>
</protein>
<dbReference type="Gene3D" id="2.60.120.10">
    <property type="entry name" value="Jelly Rolls"/>
    <property type="match status" value="1"/>
</dbReference>
<dbReference type="SUPFAM" id="SSF46689">
    <property type="entry name" value="Homeodomain-like"/>
    <property type="match status" value="2"/>
</dbReference>
<organism evidence="5 6">
    <name type="scientific">Paenibacillus crassostreae</name>
    <dbReference type="NCBI Taxonomy" id="1763538"/>
    <lineage>
        <taxon>Bacteria</taxon>
        <taxon>Bacillati</taxon>
        <taxon>Bacillota</taxon>
        <taxon>Bacilli</taxon>
        <taxon>Bacillales</taxon>
        <taxon>Paenibacillaceae</taxon>
        <taxon>Paenibacillus</taxon>
    </lineage>
</organism>
<dbReference type="PROSITE" id="PS01124">
    <property type="entry name" value="HTH_ARAC_FAMILY_2"/>
    <property type="match status" value="1"/>
</dbReference>
<dbReference type="EMBL" id="LSFN01000014">
    <property type="protein sequence ID" value="OAB74605.1"/>
    <property type="molecule type" value="Genomic_DNA"/>
</dbReference>
<comment type="caution">
    <text evidence="5">The sequence shown here is derived from an EMBL/GenBank/DDBJ whole genome shotgun (WGS) entry which is preliminary data.</text>
</comment>
<evidence type="ECO:0000313" key="6">
    <source>
        <dbReference type="Proteomes" id="UP000077134"/>
    </source>
</evidence>
<evidence type="ECO:0000259" key="4">
    <source>
        <dbReference type="PROSITE" id="PS01124"/>
    </source>
</evidence>
<dbReference type="Gene3D" id="1.10.10.60">
    <property type="entry name" value="Homeodomain-like"/>
    <property type="match status" value="2"/>
</dbReference>
<dbReference type="PANTHER" id="PTHR43280:SF2">
    <property type="entry name" value="HTH-TYPE TRANSCRIPTIONAL REGULATOR EXSA"/>
    <property type="match status" value="1"/>
</dbReference>
<dbReference type="InterPro" id="IPR018060">
    <property type="entry name" value="HTH_AraC"/>
</dbReference>
<dbReference type="PROSITE" id="PS00041">
    <property type="entry name" value="HTH_ARAC_FAMILY_1"/>
    <property type="match status" value="1"/>
</dbReference>
<keyword evidence="3" id="KW-0804">Transcription</keyword>
<dbReference type="InterPro" id="IPR018062">
    <property type="entry name" value="HTH_AraC-typ_CS"/>
</dbReference>
<keyword evidence="1" id="KW-0805">Transcription regulation</keyword>
<keyword evidence="6" id="KW-1185">Reference proteome</keyword>
<dbReference type="InterPro" id="IPR037923">
    <property type="entry name" value="HTH-like"/>
</dbReference>
<dbReference type="InterPro" id="IPR009057">
    <property type="entry name" value="Homeodomain-like_sf"/>
</dbReference>
<evidence type="ECO:0000256" key="2">
    <source>
        <dbReference type="ARBA" id="ARBA00023125"/>
    </source>
</evidence>
<proteinExistence type="predicted"/>
<dbReference type="RefSeq" id="WP_068658070.1">
    <property type="nucleotide sequence ID" value="NZ_CP017770.1"/>
</dbReference>
<gene>
    <name evidence="5" type="ORF">PNBC_11175</name>
</gene>
<evidence type="ECO:0000313" key="5">
    <source>
        <dbReference type="EMBL" id="OAB74605.1"/>
    </source>
</evidence>
<dbReference type="GO" id="GO:0003700">
    <property type="term" value="F:DNA-binding transcription factor activity"/>
    <property type="evidence" value="ECO:0007669"/>
    <property type="project" value="InterPro"/>
</dbReference>
<evidence type="ECO:0000256" key="3">
    <source>
        <dbReference type="ARBA" id="ARBA00023163"/>
    </source>
</evidence>
<dbReference type="InterPro" id="IPR014710">
    <property type="entry name" value="RmlC-like_jellyroll"/>
</dbReference>
<dbReference type="KEGG" id="pcx:LPB68_02785"/>
<dbReference type="STRING" id="1763538.LPB68_02785"/>
<dbReference type="Proteomes" id="UP000077134">
    <property type="component" value="Unassembled WGS sequence"/>
</dbReference>